<feature type="modified residue" description="Phosphohistidine" evidence="7">
    <location>
        <position position="1381"/>
    </location>
</feature>
<evidence type="ECO:0000256" key="5">
    <source>
        <dbReference type="ARBA" id="ARBA00022777"/>
    </source>
</evidence>
<dbReference type="InterPro" id="IPR008207">
    <property type="entry name" value="Sig_transdc_His_kin_Hpt_dom"/>
</dbReference>
<sequence>MSVQTEFDMGSLIWVKGEIDQAIDRARQSIQLFVEKNDSAQLKFCQTHLHQVTGAIEMVGLDGAARFSEELEQFVAAIERNEIAGNETHIELIGASAKAVANFLESLINGSPNVALKLYPHYKKLRDTRGLDETSASDLFFPALSAKLPQSVASSKMEEAQIANFIKSARARFEAGLLKWLKGPRAEGAAWMAQGLFGISRTQSSSLQKGFWWSAGAMCEGLGDFSGPIDINVQQLLSRINLQLRRLSDGSGKVAERLFRDVLFVVAHIKSKSPHVALVKLTYDLKSLLPQAGIEEDANLIARKQLAREIKDLIGHAKDNWARYCTGSQDRIGQFVEYIQQVESRKAGIDLPQLGELLAAVRTAAEATKGNVSESSALEIATALLLIENAILVYPERSEDFPQQAAAMLTRLRDGGAGSTDLPLLDEVSRRAQEKMLLAQVSQEIQANLRQIEQILDTFFRDTSTRSELKSLDGFIRQIQGALMMMDERTASELLGASAEIITKCQNDAYEPEQAELELLAEALSSLGFYIEATQRGDADRESIILPFLRRLKGEPETSIAIPQAEELVLEQEEPQAPSAPTAVAPVTATAIPQEEIPTVIEENKVEPVPSATPTTSSTPAAVSDAAIDAELLEVYLEEAVEVLASVSEQMAICRDRPNDRDALTIIRRSFHTLKGSGRMVGLYNIGEVAWAVEQVMNKWLQDERAATPSLLTLIQMAHDSFAHWVEQLQSTGEALVESSKISTLAETLKSGQEPEIPQSEPVAVPPVQVEAVEETPAELVIGSVNITPTLFGIFVEEAERHIAALRDANVAASAAGQMNKEFVHAAHTLCGIANTTGFSPLGELGHALETAAQSHDKHSYPVEAAAASMFEQAIEHAEQMLAAIRTKHYPEAVEPLVNELLSWSSEVAAKQSAAAAASAELTLPQVDFDLELDVAPQEHVATEISLRPDAEEAFNLDFGSTLQDEVSSTEPSEGLDISLDFELEASAPPVLEVQEAAEESALSLESAQDLRTVEETPALATPTFDLELDLDVSTAEELVVEEAPAMAETLLPVAAEETADLDLDLTLPAESAAPLDLDFGSAEVIEQSSHESQEELTELSLPDSTPELEAEEPAELLDLSLELDQPASPDLEVPVAPALPAVQIDVSPDHDLELEIDTSAQIELIEEPDLQAVELEDETPALLAVEDEPVLAEAPQHQEVLAEEAILLEESDLGEFASSTDGTLVEPELDTLLVTATDEPEVIVPVEQIQEVISVEPELVVALEEHEEPETPQQAESSISIEEAPISLEFDTSAVEVLTLEETDTASFVPQDALDATDTVPGLATKAAEIQVSDDLDDQLLPIFIEEAQELMPQISADLRSWRGDLANTEYPDSLRRVLHTLKGSARMAGAMRLGEATHNMETRLLNAGERVPQELLDGLDTDFDLVTELYDELTGQKKPSAAAAAQQAAQASTAAMMPALGLVDTDAARASIRVRADLLDRLVNQAGEVSIARSRIESEMQALKQSLLDLTDNVGRLRAQLREIEIQAESQMQSRLAHTAVQPDFDPLEFDRFSRLQELTRFMAESVNDVATVQHNLLKNLDESTAALQQQGRMTKDLQQELMRVRMVPFSSVSERLYRLVRQTGKEVGKKVNLELRGGRVEIDRSVLEKMVSPFEHMLRNAIGHGLENPDQRAAAGKSEFGEIQIEARQEGNELVVTLHDDGAGLNLSKIRAKAIERNLITADSNLSDNQVMQLIFEAGFSTATEVTQLSGRGIGMDVVKSEIADIGGHVDVTSEAGKGTTFTIHLPLTLAVTQAVLVKVGNKQYAIPSVMVEQVQELKQSALERVYEAGYIEWLGNQYPFFYMPRLLNDHETMAEQKRYNTIVLLRSGTQRIALHVDHLMKNQEVVVKNIGPQLIRVAGIAGATVLGNGDIVLILNPLQLLQRLVDAGSLSAVPGKGPAQTTGIPSAAAQEALHVASAVMVVDDSLTVRKITGRLLAREGYQVLTAKDGVDALQQLQDTKPDVMLLDVEMPRMDGFELTRNIRTNAETRDIPIIMITSRTADKHRNYALELGVNVFLGKPYQEDELLEHIRRLIDQRITA</sequence>
<keyword evidence="5" id="KW-0418">Kinase</keyword>
<dbReference type="EC" id="2.7.13.3" evidence="2"/>
<evidence type="ECO:0000259" key="12">
    <source>
        <dbReference type="PROSITE" id="PS50110"/>
    </source>
</evidence>
<dbReference type="InterPro" id="IPR002545">
    <property type="entry name" value="CheW-lke_dom"/>
</dbReference>
<dbReference type="InterPro" id="IPR051315">
    <property type="entry name" value="Bact_Chemotaxis_CheA"/>
</dbReference>
<evidence type="ECO:0000256" key="4">
    <source>
        <dbReference type="ARBA" id="ARBA00022679"/>
    </source>
</evidence>
<dbReference type="PROSITE" id="PS50894">
    <property type="entry name" value="HPT"/>
    <property type="match status" value="3"/>
</dbReference>
<dbReference type="Gene3D" id="2.30.30.40">
    <property type="entry name" value="SH3 Domains"/>
    <property type="match status" value="1"/>
</dbReference>
<keyword evidence="3 8" id="KW-0597">Phosphoprotein</keyword>
<dbReference type="SMART" id="SM00387">
    <property type="entry name" value="HATPase_c"/>
    <property type="match status" value="1"/>
</dbReference>
<feature type="domain" description="Histidine kinase" evidence="11">
    <location>
        <begin position="1595"/>
        <end position="1793"/>
    </location>
</feature>
<feature type="region of interest" description="Disordered" evidence="10">
    <location>
        <begin position="1087"/>
        <end position="1111"/>
    </location>
</feature>
<keyword evidence="4" id="KW-0808">Transferase</keyword>
<dbReference type="Gene3D" id="3.30.565.10">
    <property type="entry name" value="Histidine kinase-like ATPase, C-terminal domain"/>
    <property type="match status" value="1"/>
</dbReference>
<feature type="domain" description="HPt" evidence="14">
    <location>
        <begin position="1334"/>
        <end position="1435"/>
    </location>
</feature>
<dbReference type="PANTHER" id="PTHR43395">
    <property type="entry name" value="SENSOR HISTIDINE KINASE CHEA"/>
    <property type="match status" value="1"/>
</dbReference>
<dbReference type="SMART" id="SM00448">
    <property type="entry name" value="REC"/>
    <property type="match status" value="1"/>
</dbReference>
<dbReference type="SUPFAM" id="SSF55874">
    <property type="entry name" value="ATPase domain of HSP90 chaperone/DNA topoisomerase II/histidine kinase"/>
    <property type="match status" value="1"/>
</dbReference>
<dbReference type="InterPro" id="IPR011006">
    <property type="entry name" value="CheY-like_superfamily"/>
</dbReference>
<dbReference type="PROSITE" id="PS50109">
    <property type="entry name" value="HIS_KIN"/>
    <property type="match status" value="1"/>
</dbReference>
<evidence type="ECO:0000313" key="16">
    <source>
        <dbReference type="Proteomes" id="UP001172778"/>
    </source>
</evidence>
<dbReference type="Pfam" id="PF02518">
    <property type="entry name" value="HATPase_c"/>
    <property type="match status" value="1"/>
</dbReference>
<dbReference type="Pfam" id="PF00072">
    <property type="entry name" value="Response_reg"/>
    <property type="match status" value="1"/>
</dbReference>
<dbReference type="InterPro" id="IPR003594">
    <property type="entry name" value="HATPase_dom"/>
</dbReference>
<dbReference type="SUPFAM" id="SSF47226">
    <property type="entry name" value="Histidine-containing phosphotransfer domain, HPT domain"/>
    <property type="match status" value="5"/>
</dbReference>
<feature type="modified residue" description="Phosphohistidine" evidence="7">
    <location>
        <position position="828"/>
    </location>
</feature>
<dbReference type="Gene3D" id="1.10.287.560">
    <property type="entry name" value="Histidine kinase CheA-like, homodimeric domain"/>
    <property type="match status" value="1"/>
</dbReference>
<dbReference type="Pfam" id="PF01627">
    <property type="entry name" value="Hpt"/>
    <property type="match status" value="3"/>
</dbReference>
<comment type="caution">
    <text evidence="15">The sequence shown here is derived from an EMBL/GenBank/DDBJ whole genome shotgun (WGS) entry which is preliminary data.</text>
</comment>
<dbReference type="PRINTS" id="PR00344">
    <property type="entry name" value="BCTRLSENSOR"/>
</dbReference>
<dbReference type="SMART" id="SM01231">
    <property type="entry name" value="H-kinase_dim"/>
    <property type="match status" value="1"/>
</dbReference>
<dbReference type="InterPro" id="IPR004358">
    <property type="entry name" value="Sig_transdc_His_kin-like_C"/>
</dbReference>
<dbReference type="PANTHER" id="PTHR43395:SF8">
    <property type="entry name" value="HISTIDINE KINASE"/>
    <property type="match status" value="1"/>
</dbReference>
<evidence type="ECO:0000256" key="9">
    <source>
        <dbReference type="SAM" id="Coils"/>
    </source>
</evidence>
<keyword evidence="16" id="KW-1185">Reference proteome</keyword>
<reference evidence="15" key="1">
    <citation type="submission" date="2023-03" db="EMBL/GenBank/DDBJ databases">
        <title>Chitinimonas shenzhenensis gen. nov., sp. nov., a novel member of family Burkholderiaceae isolated from activated sludge collected in Shen Zhen, China.</title>
        <authorList>
            <person name="Wang X."/>
        </authorList>
    </citation>
    <scope>NUCLEOTIDE SEQUENCE</scope>
    <source>
        <strain evidence="15">DQS-5</strain>
    </source>
</reference>
<evidence type="ECO:0000256" key="3">
    <source>
        <dbReference type="ARBA" id="ARBA00022553"/>
    </source>
</evidence>
<dbReference type="InterPro" id="IPR004105">
    <property type="entry name" value="CheA-like_dim"/>
</dbReference>
<feature type="modified residue" description="Phosphohistidine" evidence="7">
    <location>
        <position position="672"/>
    </location>
</feature>
<feature type="coiled-coil region" evidence="9">
    <location>
        <begin position="1495"/>
        <end position="1529"/>
    </location>
</feature>
<gene>
    <name evidence="15" type="ORF">PZA18_00290</name>
</gene>
<dbReference type="InterPro" id="IPR058661">
    <property type="entry name" value="FimL_2nd"/>
</dbReference>
<evidence type="ECO:0000256" key="6">
    <source>
        <dbReference type="ARBA" id="ARBA00023012"/>
    </source>
</evidence>
<dbReference type="Proteomes" id="UP001172778">
    <property type="component" value="Unassembled WGS sequence"/>
</dbReference>
<keyword evidence="9" id="KW-0175">Coiled coil</keyword>
<dbReference type="InterPro" id="IPR036890">
    <property type="entry name" value="HATPase_C_sf"/>
</dbReference>
<dbReference type="PROSITE" id="PS50851">
    <property type="entry name" value="CHEW"/>
    <property type="match status" value="1"/>
</dbReference>
<dbReference type="EMBL" id="JARRAF010000001">
    <property type="protein sequence ID" value="MDK2122482.1"/>
    <property type="molecule type" value="Genomic_DNA"/>
</dbReference>
<accession>A0ABT7DQX3</accession>
<evidence type="ECO:0000259" key="13">
    <source>
        <dbReference type="PROSITE" id="PS50851"/>
    </source>
</evidence>
<feature type="modified residue" description="4-aspartylphosphate" evidence="8">
    <location>
        <position position="2011"/>
    </location>
</feature>
<feature type="domain" description="HPt" evidence="14">
    <location>
        <begin position="625"/>
        <end position="732"/>
    </location>
</feature>
<dbReference type="RefSeq" id="WP_284098770.1">
    <property type="nucleotide sequence ID" value="NZ_JARRAF010000001.1"/>
</dbReference>
<dbReference type="SUPFAM" id="SSF50341">
    <property type="entry name" value="CheW-like"/>
    <property type="match status" value="1"/>
</dbReference>
<evidence type="ECO:0000313" key="15">
    <source>
        <dbReference type="EMBL" id="MDK2122482.1"/>
    </source>
</evidence>
<comment type="catalytic activity">
    <reaction evidence="1">
        <text>ATP + protein L-histidine = ADP + protein N-phospho-L-histidine.</text>
        <dbReference type="EC" id="2.7.13.3"/>
    </reaction>
</comment>
<evidence type="ECO:0000259" key="11">
    <source>
        <dbReference type="PROSITE" id="PS50109"/>
    </source>
</evidence>
<evidence type="ECO:0000259" key="14">
    <source>
        <dbReference type="PROSITE" id="PS50894"/>
    </source>
</evidence>
<dbReference type="Gene3D" id="3.40.50.2300">
    <property type="match status" value="1"/>
</dbReference>
<evidence type="ECO:0000256" key="8">
    <source>
        <dbReference type="PROSITE-ProRule" id="PRU00169"/>
    </source>
</evidence>
<dbReference type="InterPro" id="IPR037006">
    <property type="entry name" value="CheA-like_homodim_sf"/>
</dbReference>
<dbReference type="InterPro" id="IPR005467">
    <property type="entry name" value="His_kinase_dom"/>
</dbReference>
<evidence type="ECO:0000256" key="10">
    <source>
        <dbReference type="SAM" id="MobiDB-lite"/>
    </source>
</evidence>
<evidence type="ECO:0000256" key="7">
    <source>
        <dbReference type="PROSITE-ProRule" id="PRU00110"/>
    </source>
</evidence>
<organism evidence="15 16">
    <name type="scientific">Parachitinimonas caeni</name>
    <dbReference type="NCBI Taxonomy" id="3031301"/>
    <lineage>
        <taxon>Bacteria</taxon>
        <taxon>Pseudomonadati</taxon>
        <taxon>Pseudomonadota</taxon>
        <taxon>Betaproteobacteria</taxon>
        <taxon>Neisseriales</taxon>
        <taxon>Chitinibacteraceae</taxon>
        <taxon>Parachitinimonas</taxon>
    </lineage>
</organism>
<feature type="domain" description="CheW-like" evidence="13">
    <location>
        <begin position="1795"/>
        <end position="1930"/>
    </location>
</feature>
<proteinExistence type="predicted"/>
<dbReference type="Pfam" id="PF01584">
    <property type="entry name" value="CheW"/>
    <property type="match status" value="1"/>
</dbReference>
<feature type="domain" description="Response regulatory" evidence="12">
    <location>
        <begin position="1962"/>
        <end position="2078"/>
    </location>
</feature>
<dbReference type="SMART" id="SM00260">
    <property type="entry name" value="CheW"/>
    <property type="match status" value="1"/>
</dbReference>
<feature type="domain" description="HPt" evidence="14">
    <location>
        <begin position="784"/>
        <end position="885"/>
    </location>
</feature>
<evidence type="ECO:0000256" key="1">
    <source>
        <dbReference type="ARBA" id="ARBA00000085"/>
    </source>
</evidence>
<dbReference type="InterPro" id="IPR036061">
    <property type="entry name" value="CheW-like_dom_sf"/>
</dbReference>
<dbReference type="InterPro" id="IPR036641">
    <property type="entry name" value="HPT_dom_sf"/>
</dbReference>
<dbReference type="PROSITE" id="PS50110">
    <property type="entry name" value="RESPONSE_REGULATORY"/>
    <property type="match status" value="1"/>
</dbReference>
<dbReference type="CDD" id="cd00088">
    <property type="entry name" value="HPT"/>
    <property type="match status" value="2"/>
</dbReference>
<dbReference type="Gene3D" id="1.20.120.160">
    <property type="entry name" value="HPT domain"/>
    <property type="match status" value="4"/>
</dbReference>
<keyword evidence="6" id="KW-0902">Two-component regulatory system</keyword>
<dbReference type="SUPFAM" id="SSF52172">
    <property type="entry name" value="CheY-like"/>
    <property type="match status" value="1"/>
</dbReference>
<protein>
    <recommendedName>
        <fullName evidence="2">histidine kinase</fullName>
        <ecNumber evidence="2">2.7.13.3</ecNumber>
    </recommendedName>
</protein>
<evidence type="ECO:0000256" key="2">
    <source>
        <dbReference type="ARBA" id="ARBA00012438"/>
    </source>
</evidence>
<dbReference type="SMART" id="SM00073">
    <property type="entry name" value="HPT"/>
    <property type="match status" value="3"/>
</dbReference>
<dbReference type="Pfam" id="PF26379">
    <property type="entry name" value="FimL_2nd"/>
    <property type="match status" value="1"/>
</dbReference>
<dbReference type="InterPro" id="IPR001789">
    <property type="entry name" value="Sig_transdc_resp-reg_receiver"/>
</dbReference>
<name>A0ABT7DQX3_9NEIS</name>